<protein>
    <submittedName>
        <fullName evidence="1">Uncharacterized protein</fullName>
    </submittedName>
</protein>
<organism evidence="1 2">
    <name type="scientific">Klebsiella huaxiensis</name>
    <dbReference type="NCBI Taxonomy" id="2153354"/>
    <lineage>
        <taxon>Bacteria</taxon>
        <taxon>Pseudomonadati</taxon>
        <taxon>Pseudomonadota</taxon>
        <taxon>Gammaproteobacteria</taxon>
        <taxon>Enterobacterales</taxon>
        <taxon>Enterobacteriaceae</taxon>
        <taxon>Klebsiella/Raoultella group</taxon>
        <taxon>Klebsiella</taxon>
    </lineage>
</organism>
<name>A0A564NK76_9ENTR</name>
<gene>
    <name evidence="1" type="ORF">SB6422_03897</name>
</gene>
<dbReference type="EMBL" id="CABGGW010000051">
    <property type="protein sequence ID" value="VUT06233.1"/>
    <property type="molecule type" value="Genomic_DNA"/>
</dbReference>
<evidence type="ECO:0000313" key="2">
    <source>
        <dbReference type="Proteomes" id="UP000317374"/>
    </source>
</evidence>
<accession>A0A564NK76</accession>
<dbReference type="AlphaFoldDB" id="A0A564NK76"/>
<reference evidence="1 2" key="1">
    <citation type="submission" date="2019-07" db="EMBL/GenBank/DDBJ databases">
        <authorList>
            <person name="Brisse S."/>
            <person name="Rodrigues C."/>
            <person name="Thorpe H."/>
        </authorList>
    </citation>
    <scope>NUCLEOTIDE SEQUENCE [LARGE SCALE GENOMIC DNA]</scope>
    <source>
        <strain evidence="1">SB6422</strain>
    </source>
</reference>
<sequence>MIKRKVTDVYVMAHSRVEFIMSRLTYIHSAKKILSILFLFLFSHGIFASVENIALNSSHSPFSVEKTLMATFQQAINDDLAGHHREARQKYDALNGGMLVGMIVLPSAVNLAALERYDEARRAFTVLRQNGNGRERDYGLLWDLWLTARTWQGGSTALQKALTDKAANYKWFSAYELAIADIYTGKGNEKTVFQLIDSIVFSHAEEKADAVTQAVFFVGGYYQYVINQPQKAKKLYRDYASHLNKSSLERNLVLKEQESLRISQ</sequence>
<proteinExistence type="predicted"/>
<dbReference type="Proteomes" id="UP000317374">
    <property type="component" value="Unassembled WGS sequence"/>
</dbReference>
<evidence type="ECO:0000313" key="1">
    <source>
        <dbReference type="EMBL" id="VUT06233.1"/>
    </source>
</evidence>